<dbReference type="AlphaFoldDB" id="A0A936K544"/>
<evidence type="ECO:0000313" key="4">
    <source>
        <dbReference type="EMBL" id="MBK8571356.1"/>
    </source>
</evidence>
<dbReference type="SUPFAM" id="SSF160537">
    <property type="entry name" value="SpoVG-like"/>
    <property type="match status" value="1"/>
</dbReference>
<comment type="caution">
    <text evidence="4">The sequence shown here is derived from an EMBL/GenBank/DDBJ whole genome shotgun (WGS) entry which is preliminary data.</text>
</comment>
<dbReference type="EMBL" id="JADKCH010000001">
    <property type="protein sequence ID" value="MBK8571356.1"/>
    <property type="molecule type" value="Genomic_DNA"/>
</dbReference>
<dbReference type="GO" id="GO:0030435">
    <property type="term" value="P:sporulation resulting in formation of a cellular spore"/>
    <property type="evidence" value="ECO:0007669"/>
    <property type="project" value="InterPro"/>
</dbReference>
<reference evidence="4 5" key="1">
    <citation type="submission" date="2020-10" db="EMBL/GenBank/DDBJ databases">
        <title>Connecting structure to function with the recovery of over 1000 high-quality activated sludge metagenome-assembled genomes encoding full-length rRNA genes using long-read sequencing.</title>
        <authorList>
            <person name="Singleton C.M."/>
            <person name="Petriglieri F."/>
            <person name="Kristensen J.M."/>
            <person name="Kirkegaard R.H."/>
            <person name="Michaelsen T.Y."/>
            <person name="Andersen M.H."/>
            <person name="Karst S.M."/>
            <person name="Dueholm M.S."/>
            <person name="Nielsen P.H."/>
            <person name="Albertsen M."/>
        </authorList>
    </citation>
    <scope>NUCLEOTIDE SEQUENCE [LARGE SCALE GENOMIC DNA]</scope>
    <source>
        <strain evidence="4">OdNE_18-Q3-R46-58_MAXAC.008</strain>
    </source>
</reference>
<evidence type="ECO:0000313" key="5">
    <source>
        <dbReference type="Proteomes" id="UP000709959"/>
    </source>
</evidence>
<keyword evidence="1" id="KW-0132">Cell division</keyword>
<evidence type="ECO:0000256" key="1">
    <source>
        <dbReference type="ARBA" id="ARBA00022618"/>
    </source>
</evidence>
<proteinExistence type="predicted"/>
<evidence type="ECO:0000256" key="3">
    <source>
        <dbReference type="ARBA" id="ARBA00023306"/>
    </source>
</evidence>
<name>A0A936K544_9BACT</name>
<evidence type="ECO:0000256" key="2">
    <source>
        <dbReference type="ARBA" id="ARBA00023210"/>
    </source>
</evidence>
<dbReference type="GO" id="GO:0000917">
    <property type="term" value="P:division septum assembly"/>
    <property type="evidence" value="ECO:0007669"/>
    <property type="project" value="UniProtKB-KW"/>
</dbReference>
<dbReference type="PANTHER" id="PTHR38429:SF1">
    <property type="entry name" value="SEPTATION PROTEIN SPOVG-RELATED"/>
    <property type="match status" value="1"/>
</dbReference>
<sequence length="119" mass="13414">MLNITDIRITKVEGDDKLKAFAALVIEDSFLVGDLRVVEGEDGYFVAMPSRRKRDGSFKDIAYPLNNTLREVIEEKVLLAYEAATGHRALSRIERDETAQVRPDLLSVEEFGFTPKTNP</sequence>
<dbReference type="InterPro" id="IPR036751">
    <property type="entry name" value="SpoVG_sf"/>
</dbReference>
<dbReference type="Pfam" id="PF04026">
    <property type="entry name" value="SpoVG"/>
    <property type="match status" value="1"/>
</dbReference>
<accession>A0A936K544</accession>
<gene>
    <name evidence="4" type="ORF">IPN91_01685</name>
</gene>
<keyword evidence="3" id="KW-0131">Cell cycle</keyword>
<dbReference type="Gene3D" id="3.30.1120.40">
    <property type="entry name" value="Stage V sporulation protein G"/>
    <property type="match status" value="1"/>
</dbReference>
<organism evidence="4 5">
    <name type="scientific">Candidatus Geothrix odensensis</name>
    <dbReference type="NCBI Taxonomy" id="2954440"/>
    <lineage>
        <taxon>Bacteria</taxon>
        <taxon>Pseudomonadati</taxon>
        <taxon>Acidobacteriota</taxon>
        <taxon>Holophagae</taxon>
        <taxon>Holophagales</taxon>
        <taxon>Holophagaceae</taxon>
        <taxon>Geothrix</taxon>
    </lineage>
</organism>
<dbReference type="Proteomes" id="UP000709959">
    <property type="component" value="Unassembled WGS sequence"/>
</dbReference>
<dbReference type="PANTHER" id="PTHR38429">
    <property type="entry name" value="SEPTATION PROTEIN SPOVG-RELATED"/>
    <property type="match status" value="1"/>
</dbReference>
<protein>
    <submittedName>
        <fullName evidence="4">Septation protein SpoVG family protein</fullName>
    </submittedName>
</protein>
<keyword evidence="2" id="KW-0717">Septation</keyword>
<dbReference type="InterPro" id="IPR007170">
    <property type="entry name" value="SpoVG"/>
</dbReference>